<dbReference type="InterPro" id="IPR024516">
    <property type="entry name" value="Mce_C"/>
</dbReference>
<dbReference type="Proteomes" id="UP000307768">
    <property type="component" value="Unassembled WGS sequence"/>
</dbReference>
<dbReference type="Pfam" id="PF11887">
    <property type="entry name" value="Mce4_CUP1"/>
    <property type="match status" value="1"/>
</dbReference>
<gene>
    <name evidence="3" type="ORF">FE697_010320</name>
</gene>
<evidence type="ECO:0000313" key="3">
    <source>
        <dbReference type="EMBL" id="KAA1423936.1"/>
    </source>
</evidence>
<dbReference type="AlphaFoldDB" id="A0A5Q6S0P8"/>
<evidence type="ECO:0000259" key="2">
    <source>
        <dbReference type="Pfam" id="PF11887"/>
    </source>
</evidence>
<dbReference type="InterPro" id="IPR003399">
    <property type="entry name" value="Mce/MlaD"/>
</dbReference>
<dbReference type="NCBIfam" id="TIGR00996">
    <property type="entry name" value="Mtu_fam_mce"/>
    <property type="match status" value="1"/>
</dbReference>
<protein>
    <submittedName>
        <fullName evidence="3">MCE family protein</fullName>
    </submittedName>
</protein>
<proteinExistence type="predicted"/>
<reference evidence="3 4" key="1">
    <citation type="submission" date="2019-09" db="EMBL/GenBank/DDBJ databases">
        <title>Mumia zhuanghuii sp. nov. isolated from the intestinal contents of plateau pika (Ochotona curzoniae) in the Qinghai-Tibet plateau of China.</title>
        <authorList>
            <person name="Tian Z."/>
        </authorList>
    </citation>
    <scope>NUCLEOTIDE SEQUENCE [LARGE SCALE GENOMIC DNA]</scope>
    <source>
        <strain evidence="4">350</strain>
    </source>
</reference>
<organism evidence="3 4">
    <name type="scientific">Mumia zhuanghuii</name>
    <dbReference type="NCBI Taxonomy" id="2585211"/>
    <lineage>
        <taxon>Bacteria</taxon>
        <taxon>Bacillati</taxon>
        <taxon>Actinomycetota</taxon>
        <taxon>Actinomycetes</taxon>
        <taxon>Propionibacteriales</taxon>
        <taxon>Nocardioidaceae</taxon>
        <taxon>Mumia</taxon>
    </lineage>
</organism>
<evidence type="ECO:0000259" key="1">
    <source>
        <dbReference type="Pfam" id="PF02470"/>
    </source>
</evidence>
<dbReference type="GO" id="GO:0005576">
    <property type="term" value="C:extracellular region"/>
    <property type="evidence" value="ECO:0007669"/>
    <property type="project" value="TreeGrafter"/>
</dbReference>
<dbReference type="InterPro" id="IPR052336">
    <property type="entry name" value="MlaD_Phospholipid_Transporter"/>
</dbReference>
<dbReference type="PANTHER" id="PTHR33371">
    <property type="entry name" value="INTERMEMBRANE PHOSPHOLIPID TRANSPORT SYSTEM BINDING PROTEIN MLAD-RELATED"/>
    <property type="match status" value="1"/>
</dbReference>
<dbReference type="InterPro" id="IPR005693">
    <property type="entry name" value="Mce"/>
</dbReference>
<sequence length="336" mass="36011">MTSTLIKSIVFTVVTVLATVALAGTIRNSTGDDGRRFTALFSDATSLNKGDDVRMAGVKVGTVQDITVTEDSNAEVTFSVTDEVRLTSGARAELRFRNLVGQRYIALSPSETSGAVSLPAGHTFTLDDTRPALDLTMLFNGFQPLFRMLDPKDVNRLSEQIVAVFQGEGATVDGLLSSTADLASTLAERDEVIGQLITNLNDVLTVVDERSTQLDTTLITLQKLVSGLAEDREVIGNTIVGLGDLTTSVSGLLEESRPPLKDSISAVQVLSNNLAKEGPVLDDFLKNLPVKLDKIGRLASYGSWLNFYVCSIEGRIPLPEGYMGDLGVKPVAGRCR</sequence>
<dbReference type="OrthoDB" id="338143at2"/>
<dbReference type="EMBL" id="VDFQ02000002">
    <property type="protein sequence ID" value="KAA1423936.1"/>
    <property type="molecule type" value="Genomic_DNA"/>
</dbReference>
<dbReference type="PANTHER" id="PTHR33371:SF17">
    <property type="entry name" value="MCE-FAMILY PROTEIN MCE1B"/>
    <property type="match status" value="1"/>
</dbReference>
<evidence type="ECO:0000313" key="4">
    <source>
        <dbReference type="Proteomes" id="UP000307768"/>
    </source>
</evidence>
<dbReference type="GO" id="GO:0051701">
    <property type="term" value="P:biological process involved in interaction with host"/>
    <property type="evidence" value="ECO:0007669"/>
    <property type="project" value="TreeGrafter"/>
</dbReference>
<accession>A0A5Q6S0P8</accession>
<feature type="domain" description="Mammalian cell entry C-terminal" evidence="2">
    <location>
        <begin position="117"/>
        <end position="316"/>
    </location>
</feature>
<name>A0A5Q6S0P8_9ACTN</name>
<comment type="caution">
    <text evidence="3">The sequence shown here is derived from an EMBL/GenBank/DDBJ whole genome shotgun (WGS) entry which is preliminary data.</text>
</comment>
<feature type="domain" description="Mce/MlaD" evidence="1">
    <location>
        <begin position="34"/>
        <end position="109"/>
    </location>
</feature>
<dbReference type="RefSeq" id="WP_149769455.1">
    <property type="nucleotide sequence ID" value="NZ_VDFQ02000002.1"/>
</dbReference>
<dbReference type="Pfam" id="PF02470">
    <property type="entry name" value="MlaD"/>
    <property type="match status" value="1"/>
</dbReference>